<gene>
    <name evidence="1" type="ORF">GON01_02535</name>
</gene>
<keyword evidence="2" id="KW-1185">Reference proteome</keyword>
<proteinExistence type="predicted"/>
<name>A0A6I4IXX4_9SPHN</name>
<evidence type="ECO:0000313" key="2">
    <source>
        <dbReference type="Proteomes" id="UP000441389"/>
    </source>
</evidence>
<protein>
    <submittedName>
        <fullName evidence="1">Uncharacterized protein</fullName>
    </submittedName>
</protein>
<accession>A0A6I4IXX4</accession>
<evidence type="ECO:0000313" key="1">
    <source>
        <dbReference type="EMBL" id="MVO76818.1"/>
    </source>
</evidence>
<sequence>MDALSTRAMPARAASQVITAMFPDPLDEDEARDVCVTATARKITRVAMVASETASRFQREGIGQDPMAWMLAPRALFGGQNAIEACLERQNFVRAILLHGLSVGLDAAPDQIDRLLADAADDDPESPWMDPGRNVGGNRRERMRRLRLYTAIIVIARGGELVHAFHASFASSAAVIRERIQARLGLAAAEQAQIRLGIDPDCPTTIAMVPPGILDVLCQSGRRPRSSEIPGLDITVEQRLPT</sequence>
<organism evidence="1 2">
    <name type="scientific">Sphingomonas horti</name>
    <dbReference type="NCBI Taxonomy" id="2682842"/>
    <lineage>
        <taxon>Bacteria</taxon>
        <taxon>Pseudomonadati</taxon>
        <taxon>Pseudomonadota</taxon>
        <taxon>Alphaproteobacteria</taxon>
        <taxon>Sphingomonadales</taxon>
        <taxon>Sphingomonadaceae</taxon>
        <taxon>Sphingomonas</taxon>
    </lineage>
</organism>
<dbReference type="AlphaFoldDB" id="A0A6I4IXX4"/>
<reference evidence="1 2" key="1">
    <citation type="submission" date="2019-12" db="EMBL/GenBank/DDBJ databases">
        <authorList>
            <person name="Huq M.A."/>
        </authorList>
    </citation>
    <scope>NUCLEOTIDE SEQUENCE [LARGE SCALE GENOMIC DNA]</scope>
    <source>
        <strain evidence="1 2">MAH-20</strain>
    </source>
</reference>
<comment type="caution">
    <text evidence="1">The sequence shown here is derived from an EMBL/GenBank/DDBJ whole genome shotgun (WGS) entry which is preliminary data.</text>
</comment>
<dbReference type="Proteomes" id="UP000441389">
    <property type="component" value="Unassembled WGS sequence"/>
</dbReference>
<dbReference type="RefSeq" id="WP_157025758.1">
    <property type="nucleotide sequence ID" value="NZ_WQMS01000002.1"/>
</dbReference>
<dbReference type="EMBL" id="WQMS01000002">
    <property type="protein sequence ID" value="MVO76818.1"/>
    <property type="molecule type" value="Genomic_DNA"/>
</dbReference>